<keyword evidence="4" id="KW-0418">Kinase</keyword>
<dbReference type="InterPro" id="IPR004358">
    <property type="entry name" value="Sig_transdc_His_kin-like_C"/>
</dbReference>
<dbReference type="CDD" id="cd00130">
    <property type="entry name" value="PAS"/>
    <property type="match status" value="1"/>
</dbReference>
<dbReference type="CDD" id="cd00082">
    <property type="entry name" value="HisKA"/>
    <property type="match status" value="1"/>
</dbReference>
<keyword evidence="4" id="KW-0808">Transferase</keyword>
<sequence length="608" mass="67319">MDITDRKRIEAERQHAKDSLQKERECLRAILDNLTDGIVACDENGHLMLFNHVAREFHGVAEATLPPNQWTEHFDLYLADGVTPMPTHEIPLFRAFQGEQVHEFEMVIAPKQGKTRALLASGRAFFDAAGNKAGAVVAMHDISDRKQAEAALRKAMQESDYQSRLLRTILDSTQDWIFAKDKEFRYILASRSYAEALNQSIDSLLGKDDLELGFSITQVFGNPDVGIRGFRNDDQAALAGEVIRNPYDPATVSDGSTRIFDTSKVPLYDSDGNIFAMLGSSRDITDRHNTEAALRNSEAALKEKASELEETLQTLRLTQAQVIQAEKMSSLGQLVAGIAHEINNPVNFIYGNLSPIREYAADLLHLLELYQTQSPQPDSEIQAFTEAIDLRFLKQDLPKLIDSMKMGTERIREIVLSLRNFSRLDEAEVKEVDLHTGIDSTLVILGNRLKPTPDRPAIQVVKQYGNLPLVECYAGQLNQVFMNILSNAIEAIEEKIQKQAEATAVNGKGAHCAVLTAQTAPGTITIRTQLVESNQVQICIADNGLGMSAEVQQRLFDPFFTTKPVGQGTGMGLSISYQIVAERHGGSLTCHSEPGQGTEFTIQIPVEL</sequence>
<evidence type="ECO:0000256" key="2">
    <source>
        <dbReference type="ARBA" id="ARBA00012438"/>
    </source>
</evidence>
<keyword evidence="3" id="KW-0597">Phosphoprotein</keyword>
<dbReference type="PANTHER" id="PTHR43065">
    <property type="entry name" value="SENSOR HISTIDINE KINASE"/>
    <property type="match status" value="1"/>
</dbReference>
<feature type="domain" description="PAS" evidence="8">
    <location>
        <begin position="23"/>
        <end position="65"/>
    </location>
</feature>
<feature type="domain" description="Histidine kinase" evidence="7">
    <location>
        <begin position="337"/>
        <end position="608"/>
    </location>
</feature>
<dbReference type="EC" id="2.7.13.3" evidence="2"/>
<evidence type="ECO:0000256" key="3">
    <source>
        <dbReference type="ARBA" id="ARBA00022553"/>
    </source>
</evidence>
<accession>A0A7C3PJC0</accession>
<feature type="coiled-coil region" evidence="6">
    <location>
        <begin position="291"/>
        <end position="321"/>
    </location>
</feature>
<feature type="domain" description="PAC" evidence="9">
    <location>
        <begin position="102"/>
        <end position="154"/>
    </location>
</feature>
<dbReference type="EMBL" id="DSRU01000397">
    <property type="protein sequence ID" value="HFN01316.1"/>
    <property type="molecule type" value="Genomic_DNA"/>
</dbReference>
<protein>
    <recommendedName>
        <fullName evidence="2">histidine kinase</fullName>
        <ecNumber evidence="2">2.7.13.3</ecNumber>
    </recommendedName>
</protein>
<dbReference type="Gene3D" id="3.30.450.20">
    <property type="entry name" value="PAS domain"/>
    <property type="match status" value="2"/>
</dbReference>
<dbReference type="PROSITE" id="PS50112">
    <property type="entry name" value="PAS"/>
    <property type="match status" value="1"/>
</dbReference>
<comment type="catalytic activity">
    <reaction evidence="1">
        <text>ATP + protein L-histidine = ADP + protein N-phospho-L-histidine.</text>
        <dbReference type="EC" id="2.7.13.3"/>
    </reaction>
</comment>
<proteinExistence type="predicted"/>
<keyword evidence="5" id="KW-0902">Two-component regulatory system</keyword>
<dbReference type="PROSITE" id="PS50113">
    <property type="entry name" value="PAC"/>
    <property type="match status" value="2"/>
</dbReference>
<evidence type="ECO:0000256" key="5">
    <source>
        <dbReference type="ARBA" id="ARBA00023012"/>
    </source>
</evidence>
<dbReference type="AlphaFoldDB" id="A0A7C3PJC0"/>
<dbReference type="PRINTS" id="PR00344">
    <property type="entry name" value="BCTRLSENSOR"/>
</dbReference>
<comment type="caution">
    <text evidence="10">The sequence shown here is derived from an EMBL/GenBank/DDBJ whole genome shotgun (WGS) entry which is preliminary data.</text>
</comment>
<dbReference type="SUPFAM" id="SSF55874">
    <property type="entry name" value="ATPase domain of HSP90 chaperone/DNA topoisomerase II/histidine kinase"/>
    <property type="match status" value="1"/>
</dbReference>
<organism evidence="10">
    <name type="scientific">Oscillatoriales cyanobacterium SpSt-418</name>
    <dbReference type="NCBI Taxonomy" id="2282169"/>
    <lineage>
        <taxon>Bacteria</taxon>
        <taxon>Bacillati</taxon>
        <taxon>Cyanobacteriota</taxon>
        <taxon>Cyanophyceae</taxon>
        <taxon>Oscillatoriophycideae</taxon>
        <taxon>Oscillatoriales</taxon>
    </lineage>
</organism>
<dbReference type="InterPro" id="IPR005467">
    <property type="entry name" value="His_kinase_dom"/>
</dbReference>
<dbReference type="InterPro" id="IPR036890">
    <property type="entry name" value="HATPase_C_sf"/>
</dbReference>
<name>A0A7C3PJC0_9CYAN</name>
<evidence type="ECO:0000256" key="6">
    <source>
        <dbReference type="SAM" id="Coils"/>
    </source>
</evidence>
<evidence type="ECO:0000259" key="7">
    <source>
        <dbReference type="PROSITE" id="PS50109"/>
    </source>
</evidence>
<dbReference type="InterPro" id="IPR000700">
    <property type="entry name" value="PAS-assoc_C"/>
</dbReference>
<keyword evidence="6" id="KW-0175">Coiled coil</keyword>
<dbReference type="InterPro" id="IPR013656">
    <property type="entry name" value="PAS_4"/>
</dbReference>
<dbReference type="SUPFAM" id="SSF47384">
    <property type="entry name" value="Homodimeric domain of signal transducing histidine kinase"/>
    <property type="match status" value="1"/>
</dbReference>
<dbReference type="InterPro" id="IPR003594">
    <property type="entry name" value="HATPase_dom"/>
</dbReference>
<dbReference type="GO" id="GO:0000155">
    <property type="term" value="F:phosphorelay sensor kinase activity"/>
    <property type="evidence" value="ECO:0007669"/>
    <property type="project" value="InterPro"/>
</dbReference>
<dbReference type="PROSITE" id="PS50109">
    <property type="entry name" value="HIS_KIN"/>
    <property type="match status" value="1"/>
</dbReference>
<reference evidence="10" key="1">
    <citation type="journal article" date="2020" name="mSystems">
        <title>Genome- and Community-Level Interaction Insights into Carbon Utilization and Element Cycling Functions of Hydrothermarchaeota in Hydrothermal Sediment.</title>
        <authorList>
            <person name="Zhou Z."/>
            <person name="Liu Y."/>
            <person name="Xu W."/>
            <person name="Pan J."/>
            <person name="Luo Z.H."/>
            <person name="Li M."/>
        </authorList>
    </citation>
    <scope>NUCLEOTIDE SEQUENCE [LARGE SCALE GENOMIC DNA]</scope>
    <source>
        <strain evidence="10">SpSt-418</strain>
    </source>
</reference>
<dbReference type="Pfam" id="PF02518">
    <property type="entry name" value="HATPase_c"/>
    <property type="match status" value="1"/>
</dbReference>
<dbReference type="SMART" id="SM00387">
    <property type="entry name" value="HATPase_c"/>
    <property type="match status" value="1"/>
</dbReference>
<evidence type="ECO:0000256" key="1">
    <source>
        <dbReference type="ARBA" id="ARBA00000085"/>
    </source>
</evidence>
<dbReference type="NCBIfam" id="TIGR00229">
    <property type="entry name" value="sensory_box"/>
    <property type="match status" value="1"/>
</dbReference>
<dbReference type="Gene3D" id="3.30.565.10">
    <property type="entry name" value="Histidine kinase-like ATPase, C-terminal domain"/>
    <property type="match status" value="1"/>
</dbReference>
<dbReference type="Pfam" id="PF08448">
    <property type="entry name" value="PAS_4"/>
    <property type="match status" value="2"/>
</dbReference>
<dbReference type="InterPro" id="IPR036097">
    <property type="entry name" value="HisK_dim/P_sf"/>
</dbReference>
<feature type="domain" description="PAC" evidence="9">
    <location>
        <begin position="236"/>
        <end position="296"/>
    </location>
</feature>
<evidence type="ECO:0000259" key="9">
    <source>
        <dbReference type="PROSITE" id="PS50113"/>
    </source>
</evidence>
<dbReference type="InterPro" id="IPR003661">
    <property type="entry name" value="HisK_dim/P_dom"/>
</dbReference>
<dbReference type="InterPro" id="IPR035965">
    <property type="entry name" value="PAS-like_dom_sf"/>
</dbReference>
<dbReference type="SUPFAM" id="SSF55785">
    <property type="entry name" value="PYP-like sensor domain (PAS domain)"/>
    <property type="match status" value="2"/>
</dbReference>
<evidence type="ECO:0000313" key="10">
    <source>
        <dbReference type="EMBL" id="HFN01316.1"/>
    </source>
</evidence>
<dbReference type="InterPro" id="IPR000014">
    <property type="entry name" value="PAS"/>
</dbReference>
<dbReference type="Gene3D" id="1.10.287.130">
    <property type="match status" value="1"/>
</dbReference>
<dbReference type="PANTHER" id="PTHR43065:SF50">
    <property type="entry name" value="HISTIDINE KINASE"/>
    <property type="match status" value="1"/>
</dbReference>
<evidence type="ECO:0000259" key="8">
    <source>
        <dbReference type="PROSITE" id="PS50112"/>
    </source>
</evidence>
<gene>
    <name evidence="10" type="ORF">ENR64_26940</name>
</gene>
<dbReference type="SMART" id="SM00388">
    <property type="entry name" value="HisKA"/>
    <property type="match status" value="1"/>
</dbReference>
<evidence type="ECO:0000256" key="4">
    <source>
        <dbReference type="ARBA" id="ARBA00022777"/>
    </source>
</evidence>